<protein>
    <recommendedName>
        <fullName evidence="3">DUF4276 family protein</fullName>
    </recommendedName>
</protein>
<comment type="caution">
    <text evidence="1">The sequence shown here is derived from an EMBL/GenBank/DDBJ whole genome shotgun (WGS) entry which is preliminary data.</text>
</comment>
<dbReference type="RefSeq" id="WP_186890066.1">
    <property type="nucleotide sequence ID" value="NZ_JACOFU010000002.1"/>
</dbReference>
<evidence type="ECO:0000313" key="1">
    <source>
        <dbReference type="EMBL" id="MBC3831031.1"/>
    </source>
</evidence>
<organism evidence="1 2">
    <name type="scientific">Undibacterium amnicola</name>
    <dbReference type="NCBI Taxonomy" id="1834038"/>
    <lineage>
        <taxon>Bacteria</taxon>
        <taxon>Pseudomonadati</taxon>
        <taxon>Pseudomonadota</taxon>
        <taxon>Betaproteobacteria</taxon>
        <taxon>Burkholderiales</taxon>
        <taxon>Oxalobacteraceae</taxon>
        <taxon>Undibacterium</taxon>
    </lineage>
</organism>
<name>A0ABR6XNQ2_9BURK</name>
<dbReference type="EMBL" id="JACOFU010000002">
    <property type="protein sequence ID" value="MBC3831031.1"/>
    <property type="molecule type" value="Genomic_DNA"/>
</dbReference>
<gene>
    <name evidence="1" type="ORF">H8K33_05895</name>
</gene>
<evidence type="ECO:0008006" key="3">
    <source>
        <dbReference type="Google" id="ProtNLM"/>
    </source>
</evidence>
<proteinExistence type="predicted"/>
<keyword evidence="2" id="KW-1185">Reference proteome</keyword>
<sequence>MNILRYTLLTDGSSDTCLIPIINWLIGVHYPHINYEHQFARNLGEIGFDLDTRVRVSLNLFPSDVLFIHRDSEKEPMNVRLKEINDATESLSNVIPVIPIRMSEAWLLSDEKAIREAVGNRNGKINLSLPAKKEWEKLPDPKRVLFEAMTKATEKSGRALEKFNPNRHRIRVSELTENFSNLRGLESFDRFESRFVEVFKKI</sequence>
<reference evidence="1 2" key="1">
    <citation type="submission" date="2020-08" db="EMBL/GenBank/DDBJ databases">
        <title>Novel species isolated from subtropical streams in China.</title>
        <authorList>
            <person name="Lu H."/>
        </authorList>
    </citation>
    <scope>NUCLEOTIDE SEQUENCE [LARGE SCALE GENOMIC DNA]</scope>
    <source>
        <strain evidence="1 2">KCTC 52442</strain>
    </source>
</reference>
<dbReference type="Proteomes" id="UP000643610">
    <property type="component" value="Unassembled WGS sequence"/>
</dbReference>
<accession>A0ABR6XNQ2</accession>
<evidence type="ECO:0000313" key="2">
    <source>
        <dbReference type="Proteomes" id="UP000643610"/>
    </source>
</evidence>